<dbReference type="GO" id="GO:0032981">
    <property type="term" value="P:mitochondrial respiratory chain complex I assembly"/>
    <property type="evidence" value="ECO:0007669"/>
    <property type="project" value="InterPro"/>
</dbReference>
<proteinExistence type="predicted"/>
<dbReference type="AlphaFoldDB" id="A0AAJ6YFW0"/>
<reference evidence="2" key="1">
    <citation type="submission" date="2025-08" db="UniProtKB">
        <authorList>
            <consortium name="RefSeq"/>
        </authorList>
    </citation>
    <scope>IDENTIFICATION</scope>
</reference>
<dbReference type="PANTHER" id="PTHR34561">
    <property type="entry name" value="NADH DEHYDROGENASE [UBIQUINONE] 1 ALPHA SUBCOMPLEX ASSEMBLY FACTOR 8"/>
    <property type="match status" value="1"/>
</dbReference>
<dbReference type="GeneID" id="105361745"/>
<organism evidence="1 2">
    <name type="scientific">Ceratosolen solmsi marchali</name>
    <dbReference type="NCBI Taxonomy" id="326594"/>
    <lineage>
        <taxon>Eukaryota</taxon>
        <taxon>Metazoa</taxon>
        <taxon>Ecdysozoa</taxon>
        <taxon>Arthropoda</taxon>
        <taxon>Hexapoda</taxon>
        <taxon>Insecta</taxon>
        <taxon>Pterygota</taxon>
        <taxon>Neoptera</taxon>
        <taxon>Endopterygota</taxon>
        <taxon>Hymenoptera</taxon>
        <taxon>Apocrita</taxon>
        <taxon>Proctotrupomorpha</taxon>
        <taxon>Chalcidoidea</taxon>
        <taxon>Agaonidae</taxon>
        <taxon>Agaoninae</taxon>
        <taxon>Ceratosolen</taxon>
    </lineage>
</organism>
<evidence type="ECO:0000313" key="1">
    <source>
        <dbReference type="Proteomes" id="UP000695007"/>
    </source>
</evidence>
<sequence length="65" mass="7491">MDSVKSAKDRFRKYPALLLQCRESAAAYANCVLNKKDFKKDDCKNEFDQFKSCLMKAAAQHKTKL</sequence>
<evidence type="ECO:0000313" key="2">
    <source>
        <dbReference type="RefSeq" id="XP_011497301.1"/>
    </source>
</evidence>
<dbReference type="PANTHER" id="PTHR34561:SF1">
    <property type="entry name" value="NADH DEHYDROGENASE [UBIQUINONE] 1 ALPHA SUBCOMPLEX ASSEMBLY FACTOR 8"/>
    <property type="match status" value="1"/>
</dbReference>
<name>A0AAJ6YFW0_9HYME</name>
<dbReference type="GO" id="GO:0005739">
    <property type="term" value="C:mitochondrion"/>
    <property type="evidence" value="ECO:0007669"/>
    <property type="project" value="InterPro"/>
</dbReference>
<protein>
    <submittedName>
        <fullName evidence="2">Uncharacterized protein LOC105361745</fullName>
    </submittedName>
</protein>
<accession>A0AAJ6YFW0</accession>
<gene>
    <name evidence="2" type="primary">LOC105361745</name>
</gene>
<keyword evidence="1" id="KW-1185">Reference proteome</keyword>
<dbReference type="Proteomes" id="UP000695007">
    <property type="component" value="Unplaced"/>
</dbReference>
<dbReference type="KEGG" id="csol:105361745"/>
<dbReference type="InterPro" id="IPR034595">
    <property type="entry name" value="NDUFAF8"/>
</dbReference>
<dbReference type="RefSeq" id="XP_011497301.1">
    <property type="nucleotide sequence ID" value="XM_011498999.1"/>
</dbReference>